<dbReference type="KEGG" id="ehx:EMIHUDRAFT_213831"/>
<dbReference type="Proteomes" id="UP000013827">
    <property type="component" value="Unassembled WGS sequence"/>
</dbReference>
<dbReference type="GeneID" id="17258277"/>
<evidence type="ECO:0000313" key="3">
    <source>
        <dbReference type="Proteomes" id="UP000013827"/>
    </source>
</evidence>
<sequence>MPATPPRGGRAPSLRRATIFALALTALLVVMRSTHAAGAGEAVDDSHVRYEHVPLEQLRRRFVAKLGAGEAQASAKLSSGKGLSDLKPFYGHVFDDLLGGYTHWGWVDWDILLGDLAAVVGEEALWASDAVTFAGATLGFAWAGQLTIFRNSAETRELYRVDDNHLALGFKAPSPGGVRGAQMDYKAQWLTWVEWIQRDPDGFYRSKDRVCLRCCPHSLGVSYEGAFFHAGLSPTPAAPDCAAGTWALLDDIGRFSGQLRVLRGGRCESRRGRPNGTR</sequence>
<feature type="signal peptide" evidence="1">
    <location>
        <begin position="1"/>
        <end position="36"/>
    </location>
</feature>
<dbReference type="PaxDb" id="2903-EOD12077"/>
<name>A0A0D3ILE2_EMIH1</name>
<dbReference type="AlphaFoldDB" id="A0A0D3ILE2"/>
<organism evidence="2 3">
    <name type="scientific">Emiliania huxleyi (strain CCMP1516)</name>
    <dbReference type="NCBI Taxonomy" id="280463"/>
    <lineage>
        <taxon>Eukaryota</taxon>
        <taxon>Haptista</taxon>
        <taxon>Haptophyta</taxon>
        <taxon>Prymnesiophyceae</taxon>
        <taxon>Isochrysidales</taxon>
        <taxon>Noelaerhabdaceae</taxon>
        <taxon>Emiliania</taxon>
    </lineage>
</organism>
<accession>A0A0D3ILE2</accession>
<dbReference type="Pfam" id="PF20330">
    <property type="entry name" value="DUF6625"/>
    <property type="match status" value="1"/>
</dbReference>
<proteinExistence type="predicted"/>
<reference evidence="3" key="1">
    <citation type="journal article" date="2013" name="Nature">
        <title>Pan genome of the phytoplankton Emiliania underpins its global distribution.</title>
        <authorList>
            <person name="Read B.A."/>
            <person name="Kegel J."/>
            <person name="Klute M.J."/>
            <person name="Kuo A."/>
            <person name="Lefebvre S.C."/>
            <person name="Maumus F."/>
            <person name="Mayer C."/>
            <person name="Miller J."/>
            <person name="Monier A."/>
            <person name="Salamov A."/>
            <person name="Young J."/>
            <person name="Aguilar M."/>
            <person name="Claverie J.M."/>
            <person name="Frickenhaus S."/>
            <person name="Gonzalez K."/>
            <person name="Herman E.K."/>
            <person name="Lin Y.C."/>
            <person name="Napier J."/>
            <person name="Ogata H."/>
            <person name="Sarno A.F."/>
            <person name="Shmutz J."/>
            <person name="Schroeder D."/>
            <person name="de Vargas C."/>
            <person name="Verret F."/>
            <person name="von Dassow P."/>
            <person name="Valentin K."/>
            <person name="Van de Peer Y."/>
            <person name="Wheeler G."/>
            <person name="Dacks J.B."/>
            <person name="Delwiche C.F."/>
            <person name="Dyhrman S.T."/>
            <person name="Glockner G."/>
            <person name="John U."/>
            <person name="Richards T."/>
            <person name="Worden A.Z."/>
            <person name="Zhang X."/>
            <person name="Grigoriev I.V."/>
            <person name="Allen A.E."/>
            <person name="Bidle K."/>
            <person name="Borodovsky M."/>
            <person name="Bowler C."/>
            <person name="Brownlee C."/>
            <person name="Cock J.M."/>
            <person name="Elias M."/>
            <person name="Gladyshev V.N."/>
            <person name="Groth M."/>
            <person name="Guda C."/>
            <person name="Hadaegh A."/>
            <person name="Iglesias-Rodriguez M.D."/>
            <person name="Jenkins J."/>
            <person name="Jones B.M."/>
            <person name="Lawson T."/>
            <person name="Leese F."/>
            <person name="Lindquist E."/>
            <person name="Lobanov A."/>
            <person name="Lomsadze A."/>
            <person name="Malik S.B."/>
            <person name="Marsh M.E."/>
            <person name="Mackinder L."/>
            <person name="Mock T."/>
            <person name="Mueller-Roeber B."/>
            <person name="Pagarete A."/>
            <person name="Parker M."/>
            <person name="Probert I."/>
            <person name="Quesneville H."/>
            <person name="Raines C."/>
            <person name="Rensing S.A."/>
            <person name="Riano-Pachon D.M."/>
            <person name="Richier S."/>
            <person name="Rokitta S."/>
            <person name="Shiraiwa Y."/>
            <person name="Soanes D.M."/>
            <person name="van der Giezen M."/>
            <person name="Wahlund T.M."/>
            <person name="Williams B."/>
            <person name="Wilson W."/>
            <person name="Wolfe G."/>
            <person name="Wurch L.L."/>
        </authorList>
    </citation>
    <scope>NUCLEOTIDE SEQUENCE</scope>
</reference>
<keyword evidence="1" id="KW-0732">Signal</keyword>
<feature type="chain" id="PRO_5044270193" evidence="1">
    <location>
        <begin position="37"/>
        <end position="278"/>
    </location>
</feature>
<reference evidence="2" key="2">
    <citation type="submission" date="2024-10" db="UniProtKB">
        <authorList>
            <consortium name="EnsemblProtists"/>
        </authorList>
    </citation>
    <scope>IDENTIFICATION</scope>
</reference>
<dbReference type="EnsemblProtists" id="EOD12077">
    <property type="protein sequence ID" value="EOD12077"/>
    <property type="gene ID" value="EMIHUDRAFT_213831"/>
</dbReference>
<dbReference type="HOGENOM" id="CLU_1002660_0_0_1"/>
<dbReference type="InterPro" id="IPR046733">
    <property type="entry name" value="DUF6625"/>
</dbReference>
<keyword evidence="3" id="KW-1185">Reference proteome</keyword>
<protein>
    <submittedName>
        <fullName evidence="2">Uncharacterized protein</fullName>
    </submittedName>
</protein>
<evidence type="ECO:0000313" key="2">
    <source>
        <dbReference type="EnsemblProtists" id="EOD12077"/>
    </source>
</evidence>
<dbReference type="RefSeq" id="XP_005764506.1">
    <property type="nucleotide sequence ID" value="XM_005764449.1"/>
</dbReference>
<evidence type="ECO:0000256" key="1">
    <source>
        <dbReference type="SAM" id="SignalP"/>
    </source>
</evidence>